<dbReference type="GO" id="GO:0006826">
    <property type="term" value="P:iron ion transport"/>
    <property type="evidence" value="ECO:0007669"/>
    <property type="project" value="InterPro"/>
</dbReference>
<dbReference type="EMBL" id="JTDE01000740">
    <property type="protein sequence ID" value="KAF7260456.1"/>
    <property type="molecule type" value="Genomic_DNA"/>
</dbReference>
<dbReference type="PROSITE" id="PS50905">
    <property type="entry name" value="FERRITIN_LIKE"/>
    <property type="match status" value="1"/>
</dbReference>
<dbReference type="InterPro" id="IPR001519">
    <property type="entry name" value="Ferritin"/>
</dbReference>
<dbReference type="AlphaFoldDB" id="A0A8S9Z4J9"/>
<dbReference type="InterPro" id="IPR008331">
    <property type="entry name" value="Ferritin_DPS_dom"/>
</dbReference>
<feature type="binding site" evidence="8">
    <location>
        <position position="138"/>
    </location>
    <ligand>
        <name>Fe cation</name>
        <dbReference type="ChEBI" id="CHEBI:24875"/>
        <label>1</label>
    </ligand>
</feature>
<proteinExistence type="inferred from homology"/>
<dbReference type="GO" id="GO:0008198">
    <property type="term" value="F:ferrous iron binding"/>
    <property type="evidence" value="ECO:0007669"/>
    <property type="project" value="TreeGrafter"/>
</dbReference>
<dbReference type="PANTHER" id="PTHR11431:SF75">
    <property type="entry name" value="FERRITIN"/>
    <property type="match status" value="1"/>
</dbReference>
<comment type="function">
    <text evidence="6">Stores iron in a soluble, non-toxic, readily available form. Important for iron homeostasis. Has ferroxidase activity. Iron is taken up in the ferrous form and deposited as ferric hydroxides after oxidation.</text>
</comment>
<dbReference type="Proteomes" id="UP000822476">
    <property type="component" value="Unassembled WGS sequence"/>
</dbReference>
<organism evidence="11 12">
    <name type="scientific">Paragonimus skrjabini miyazakii</name>
    <dbReference type="NCBI Taxonomy" id="59628"/>
    <lineage>
        <taxon>Eukaryota</taxon>
        <taxon>Metazoa</taxon>
        <taxon>Spiralia</taxon>
        <taxon>Lophotrochozoa</taxon>
        <taxon>Platyhelminthes</taxon>
        <taxon>Trematoda</taxon>
        <taxon>Digenea</taxon>
        <taxon>Plagiorchiida</taxon>
        <taxon>Troglotremata</taxon>
        <taxon>Troglotrematidae</taxon>
        <taxon>Paragonimus</taxon>
    </lineage>
</organism>
<keyword evidence="12" id="KW-1185">Reference proteome</keyword>
<sequence length="213" mass="24473">MTSPRTNFAQECENILNELIHVFWSAEQTYLSLSTVCASDRMAMLGFSEYFHLCCLRARIMAERLIHFLTARGGHFTMVDVKSMVPSSTENKIEGLLQFVIDMEKRLETMLTDLHSTANSKNDIMTREFIECDLLHYQLHTIKIMVNHLNGLHAAKNEWIYDTLTMKPFVLKIYTMIGRFGTDMSNQSSLTTTTTPKAFDGSMEVLVNCLRRL</sequence>
<comment type="catalytic activity">
    <reaction evidence="7 9">
        <text>4 Fe(2+) + O2 + 4 H(+) = 4 Fe(3+) + 2 H2O</text>
        <dbReference type="Rhea" id="RHEA:11148"/>
        <dbReference type="ChEBI" id="CHEBI:15377"/>
        <dbReference type="ChEBI" id="CHEBI:15378"/>
        <dbReference type="ChEBI" id="CHEBI:15379"/>
        <dbReference type="ChEBI" id="CHEBI:29033"/>
        <dbReference type="ChEBI" id="CHEBI:29034"/>
        <dbReference type="EC" id="1.16.3.1"/>
    </reaction>
</comment>
<gene>
    <name evidence="11" type="ORF">EG68_02858</name>
</gene>
<evidence type="ECO:0000256" key="2">
    <source>
        <dbReference type="ARBA" id="ARBA00022434"/>
    </source>
</evidence>
<dbReference type="GO" id="GO:0005737">
    <property type="term" value="C:cytoplasm"/>
    <property type="evidence" value="ECO:0007669"/>
    <property type="project" value="TreeGrafter"/>
</dbReference>
<dbReference type="InterPro" id="IPR009078">
    <property type="entry name" value="Ferritin-like_SF"/>
</dbReference>
<evidence type="ECO:0000256" key="5">
    <source>
        <dbReference type="ARBA" id="ARBA00023004"/>
    </source>
</evidence>
<evidence type="ECO:0000256" key="8">
    <source>
        <dbReference type="PIRSR" id="PIRSR601519-1"/>
    </source>
</evidence>
<evidence type="ECO:0000256" key="6">
    <source>
        <dbReference type="ARBA" id="ARBA00025111"/>
    </source>
</evidence>
<evidence type="ECO:0000313" key="12">
    <source>
        <dbReference type="Proteomes" id="UP000822476"/>
    </source>
</evidence>
<comment type="similarity">
    <text evidence="1 9">Belongs to the ferritin family.</text>
</comment>
<dbReference type="OrthoDB" id="186462at2759"/>
<evidence type="ECO:0000256" key="3">
    <source>
        <dbReference type="ARBA" id="ARBA00022723"/>
    </source>
</evidence>
<name>A0A8S9Z4J9_9TREM</name>
<dbReference type="Gene3D" id="1.20.1260.10">
    <property type="match status" value="1"/>
</dbReference>
<evidence type="ECO:0000256" key="4">
    <source>
        <dbReference type="ARBA" id="ARBA00023002"/>
    </source>
</evidence>
<dbReference type="InterPro" id="IPR009040">
    <property type="entry name" value="Ferritin-like_diiron"/>
</dbReference>
<evidence type="ECO:0000256" key="1">
    <source>
        <dbReference type="ARBA" id="ARBA00007513"/>
    </source>
</evidence>
<keyword evidence="4 9" id="KW-0560">Oxidoreductase</keyword>
<feature type="binding site" evidence="8">
    <location>
        <position position="104"/>
    </location>
    <ligand>
        <name>Fe cation</name>
        <dbReference type="ChEBI" id="CHEBI:24875"/>
        <label>1</label>
    </ligand>
</feature>
<dbReference type="GO" id="GO:0004322">
    <property type="term" value="F:ferroxidase activity"/>
    <property type="evidence" value="ECO:0007669"/>
    <property type="project" value="UniProtKB-EC"/>
</dbReference>
<evidence type="ECO:0000256" key="7">
    <source>
        <dbReference type="ARBA" id="ARBA00047990"/>
    </source>
</evidence>
<protein>
    <recommendedName>
        <fullName evidence="9">Ferritin</fullName>
        <ecNumber evidence="9">1.16.3.1</ecNumber>
    </recommendedName>
</protein>
<evidence type="ECO:0000313" key="11">
    <source>
        <dbReference type="EMBL" id="KAF7260456.1"/>
    </source>
</evidence>
<reference evidence="11" key="1">
    <citation type="submission" date="2019-07" db="EMBL/GenBank/DDBJ databases">
        <title>Annotation for the trematode Paragonimus miyazaki's.</title>
        <authorList>
            <person name="Choi Y.-J."/>
        </authorList>
    </citation>
    <scope>NUCLEOTIDE SEQUENCE</scope>
    <source>
        <strain evidence="11">Japan</strain>
    </source>
</reference>
<keyword evidence="3 8" id="KW-0479">Metal-binding</keyword>
<evidence type="ECO:0000259" key="10">
    <source>
        <dbReference type="PROSITE" id="PS50905"/>
    </source>
</evidence>
<evidence type="ECO:0000256" key="9">
    <source>
        <dbReference type="RuleBase" id="RU361145"/>
    </source>
</evidence>
<dbReference type="InterPro" id="IPR012347">
    <property type="entry name" value="Ferritin-like"/>
</dbReference>
<comment type="function">
    <text evidence="9">Stores iron in a soluble, non-toxic, readily available form. Important for iron homeostasis. Iron is taken up in the ferrous form and deposited as ferric hydroxides after oxidation.</text>
</comment>
<feature type="domain" description="Ferritin-like diiron" evidence="10">
    <location>
        <begin position="6"/>
        <end position="156"/>
    </location>
</feature>
<dbReference type="SUPFAM" id="SSF47240">
    <property type="entry name" value="Ferritin-like"/>
    <property type="match status" value="1"/>
</dbReference>
<keyword evidence="2 9" id="KW-0409">Iron storage</keyword>
<dbReference type="Pfam" id="PF00210">
    <property type="entry name" value="Ferritin"/>
    <property type="match status" value="1"/>
</dbReference>
<keyword evidence="5 8" id="KW-0408">Iron</keyword>
<dbReference type="PANTHER" id="PTHR11431">
    <property type="entry name" value="FERRITIN"/>
    <property type="match status" value="1"/>
</dbReference>
<comment type="caution">
    <text evidence="11">The sequence shown here is derived from an EMBL/GenBank/DDBJ whole genome shotgun (WGS) entry which is preliminary data.</text>
</comment>
<dbReference type="GO" id="GO:0008199">
    <property type="term" value="F:ferric iron binding"/>
    <property type="evidence" value="ECO:0007669"/>
    <property type="project" value="InterPro"/>
</dbReference>
<dbReference type="GO" id="GO:0006879">
    <property type="term" value="P:intracellular iron ion homeostasis"/>
    <property type="evidence" value="ECO:0007669"/>
    <property type="project" value="UniProtKB-KW"/>
</dbReference>
<dbReference type="EC" id="1.16.3.1" evidence="9"/>
<accession>A0A8S9Z4J9</accession>